<dbReference type="EC" id="6.1.1.17" evidence="7"/>
<reference evidence="10" key="1">
    <citation type="submission" date="2020-10" db="EMBL/GenBank/DDBJ databases">
        <authorList>
            <person name="Gilroy R."/>
        </authorList>
    </citation>
    <scope>NUCLEOTIDE SEQUENCE</scope>
    <source>
        <strain evidence="10">35461</strain>
    </source>
</reference>
<comment type="similarity">
    <text evidence="1 7">Belongs to the class-I aminoacyl-tRNA synthetase family. Glutamate--tRNA ligase type 1 subfamily.</text>
</comment>
<dbReference type="Gene3D" id="3.40.50.620">
    <property type="entry name" value="HUPs"/>
    <property type="match status" value="2"/>
</dbReference>
<feature type="domain" description="Glutamyl/glutaminyl-tRNA synthetase class Ib catalytic" evidence="8">
    <location>
        <begin position="4"/>
        <end position="101"/>
    </location>
</feature>
<evidence type="ECO:0000313" key="11">
    <source>
        <dbReference type="Proteomes" id="UP000886845"/>
    </source>
</evidence>
<sequence length="441" mass="49218">MAEQVRVRFAPSPTGKVHIGNIRAAIFNWLFARHVGGEFLLRVEDTDLERSTPEAIQALLDCMRWLGLDWDGEILYQTSQRAHHLEVAEDLLRRGLAYKENKGGQGECVIFRMPKEGVIEYDDLVKGHMKKQAKDTQDFVIVRSDGSPVFHLANVLDDITQGVTHIIRGDDHVENTFKHIQLFKALGAPIPRYAHLPMIVNNQGKPYSKRDGSAFVGEFRDLGFLPDALFNFLALLGWAPGDDREIMSRQEMAEAFDFAHCKASPARFDVKKLTWMNGEYIARQPRDAFEAAFDARLAAAGLPHEPLNGLRGDLLDQIQPRTKTYADIPANCVWFFAEDYPFDEKAVNKRLRAEGVPALLDEVAAAIEAAPDFTVASLEALVRAMGEAKGCGLGGLVHPIRVAVSGRAEGPGLFETLWLLGRERTLRRLRGVAQRLREGAL</sequence>
<dbReference type="Pfam" id="PF00749">
    <property type="entry name" value="tRNA-synt_1c"/>
    <property type="match status" value="2"/>
</dbReference>
<feature type="binding site" evidence="7">
    <location>
        <position position="209"/>
    </location>
    <ligand>
        <name>ATP</name>
        <dbReference type="ChEBI" id="CHEBI:30616"/>
    </ligand>
</feature>
<protein>
    <recommendedName>
        <fullName evidence="7">Glutamate--tRNA ligase</fullName>
        <ecNumber evidence="7">6.1.1.17</ecNumber>
    </recommendedName>
    <alternativeName>
        <fullName evidence="7">Glutamyl-tRNA synthetase</fullName>
        <shortName evidence="7">GluRS</shortName>
    </alternativeName>
</protein>
<keyword evidence="6 7" id="KW-0030">Aminoacyl-tRNA synthetase</keyword>
<keyword evidence="7" id="KW-0963">Cytoplasm</keyword>
<organism evidence="10 11">
    <name type="scientific">Candidatus Spyradenecus faecavium</name>
    <dbReference type="NCBI Taxonomy" id="2840947"/>
    <lineage>
        <taxon>Bacteria</taxon>
        <taxon>Pseudomonadati</taxon>
        <taxon>Lentisphaerota</taxon>
        <taxon>Lentisphaeria</taxon>
        <taxon>Lentisphaerales</taxon>
        <taxon>Lentisphaeraceae</taxon>
        <taxon>Lentisphaeraceae incertae sedis</taxon>
        <taxon>Candidatus Spyradenecus</taxon>
    </lineage>
</organism>
<evidence type="ECO:0000256" key="4">
    <source>
        <dbReference type="ARBA" id="ARBA00022840"/>
    </source>
</evidence>
<dbReference type="PROSITE" id="PS00178">
    <property type="entry name" value="AA_TRNA_LIGASE_I"/>
    <property type="match status" value="1"/>
</dbReference>
<dbReference type="Proteomes" id="UP000886845">
    <property type="component" value="Unassembled WGS sequence"/>
</dbReference>
<evidence type="ECO:0000259" key="9">
    <source>
        <dbReference type="Pfam" id="PF19269"/>
    </source>
</evidence>
<accession>A0A9D1T2E3</accession>
<comment type="subunit">
    <text evidence="7">Monomer.</text>
</comment>
<dbReference type="InterPro" id="IPR004527">
    <property type="entry name" value="Glu-tRNA-ligase_bac/mito"/>
</dbReference>
<evidence type="ECO:0000256" key="6">
    <source>
        <dbReference type="ARBA" id="ARBA00023146"/>
    </source>
</evidence>
<feature type="domain" description="Glutamyl/glutaminyl-tRNA synthetase class Ib catalytic" evidence="8">
    <location>
        <begin position="102"/>
        <end position="275"/>
    </location>
</feature>
<feature type="domain" description="Aminoacyl-tRNA synthetase class I anticodon-binding" evidence="9">
    <location>
        <begin position="314"/>
        <end position="431"/>
    </location>
</feature>
<dbReference type="SUPFAM" id="SSF48163">
    <property type="entry name" value="An anticodon-binding domain of class I aminoacyl-tRNA synthetases"/>
    <property type="match status" value="1"/>
</dbReference>
<dbReference type="GO" id="GO:0004818">
    <property type="term" value="F:glutamate-tRNA ligase activity"/>
    <property type="evidence" value="ECO:0007669"/>
    <property type="project" value="UniProtKB-UniRule"/>
</dbReference>
<evidence type="ECO:0000259" key="8">
    <source>
        <dbReference type="Pfam" id="PF00749"/>
    </source>
</evidence>
<evidence type="ECO:0000256" key="5">
    <source>
        <dbReference type="ARBA" id="ARBA00022917"/>
    </source>
</evidence>
<dbReference type="GO" id="GO:0005524">
    <property type="term" value="F:ATP binding"/>
    <property type="evidence" value="ECO:0007669"/>
    <property type="project" value="UniProtKB-UniRule"/>
</dbReference>
<dbReference type="InterPro" id="IPR008925">
    <property type="entry name" value="aa_tRNA-synth_I_cd-bd_sf"/>
</dbReference>
<dbReference type="PANTHER" id="PTHR43311">
    <property type="entry name" value="GLUTAMATE--TRNA LIGASE"/>
    <property type="match status" value="1"/>
</dbReference>
<proteinExistence type="inferred from homology"/>
<keyword evidence="4 7" id="KW-0067">ATP-binding</keyword>
<dbReference type="InterPro" id="IPR001412">
    <property type="entry name" value="aa-tRNA-synth_I_CS"/>
</dbReference>
<dbReference type="InterPro" id="IPR045462">
    <property type="entry name" value="aa-tRNA-synth_I_cd-bd"/>
</dbReference>
<dbReference type="CDD" id="cd00808">
    <property type="entry name" value="GluRS_core"/>
    <property type="match status" value="1"/>
</dbReference>
<dbReference type="AlphaFoldDB" id="A0A9D1T2E3"/>
<dbReference type="HAMAP" id="MF_00022">
    <property type="entry name" value="Glu_tRNA_synth_type1"/>
    <property type="match status" value="1"/>
</dbReference>
<dbReference type="PRINTS" id="PR00987">
    <property type="entry name" value="TRNASYNTHGLU"/>
</dbReference>
<keyword evidence="3 7" id="KW-0547">Nucleotide-binding</keyword>
<name>A0A9D1T2E3_9BACT</name>
<dbReference type="PANTHER" id="PTHR43311:SF2">
    <property type="entry name" value="GLUTAMATE--TRNA LIGASE, MITOCHONDRIAL-RELATED"/>
    <property type="match status" value="1"/>
</dbReference>
<dbReference type="SUPFAM" id="SSF52374">
    <property type="entry name" value="Nucleotidylyl transferase"/>
    <property type="match status" value="1"/>
</dbReference>
<comment type="caution">
    <text evidence="7">Lacks conserved residue(s) required for the propagation of feature annotation.</text>
</comment>
<dbReference type="InterPro" id="IPR033910">
    <property type="entry name" value="GluRS_core"/>
</dbReference>
<dbReference type="Gene3D" id="1.10.10.350">
    <property type="match status" value="1"/>
</dbReference>
<dbReference type="GO" id="GO:0008270">
    <property type="term" value="F:zinc ion binding"/>
    <property type="evidence" value="ECO:0007669"/>
    <property type="project" value="InterPro"/>
</dbReference>
<evidence type="ECO:0000256" key="2">
    <source>
        <dbReference type="ARBA" id="ARBA00022598"/>
    </source>
</evidence>
<evidence type="ECO:0000256" key="1">
    <source>
        <dbReference type="ARBA" id="ARBA00007894"/>
    </source>
</evidence>
<comment type="subcellular location">
    <subcellularLocation>
        <location evidence="7">Cytoplasm</location>
    </subcellularLocation>
</comment>
<dbReference type="GO" id="GO:0006424">
    <property type="term" value="P:glutamyl-tRNA aminoacylation"/>
    <property type="evidence" value="ECO:0007669"/>
    <property type="project" value="UniProtKB-UniRule"/>
</dbReference>
<comment type="function">
    <text evidence="7">Catalyzes the attachment of glutamate to tRNA(Glu) in a two-step reaction: glutamate is first activated by ATP to form Glu-AMP and then transferred to the acceptor end of tRNA(Glu).</text>
</comment>
<keyword evidence="2 7" id="KW-0436">Ligase</keyword>
<comment type="catalytic activity">
    <reaction evidence="7">
        <text>tRNA(Glu) + L-glutamate + ATP = L-glutamyl-tRNA(Glu) + AMP + diphosphate</text>
        <dbReference type="Rhea" id="RHEA:23540"/>
        <dbReference type="Rhea" id="RHEA-COMP:9663"/>
        <dbReference type="Rhea" id="RHEA-COMP:9680"/>
        <dbReference type="ChEBI" id="CHEBI:29985"/>
        <dbReference type="ChEBI" id="CHEBI:30616"/>
        <dbReference type="ChEBI" id="CHEBI:33019"/>
        <dbReference type="ChEBI" id="CHEBI:78442"/>
        <dbReference type="ChEBI" id="CHEBI:78520"/>
        <dbReference type="ChEBI" id="CHEBI:456215"/>
        <dbReference type="EC" id="6.1.1.17"/>
    </reaction>
</comment>
<dbReference type="GO" id="GO:0005829">
    <property type="term" value="C:cytosol"/>
    <property type="evidence" value="ECO:0007669"/>
    <property type="project" value="TreeGrafter"/>
</dbReference>
<evidence type="ECO:0000256" key="7">
    <source>
        <dbReference type="HAMAP-Rule" id="MF_00022"/>
    </source>
</evidence>
<evidence type="ECO:0000313" key="10">
    <source>
        <dbReference type="EMBL" id="HIV08891.1"/>
    </source>
</evidence>
<comment type="caution">
    <text evidence="10">The sequence shown here is derived from an EMBL/GenBank/DDBJ whole genome shotgun (WGS) entry which is preliminary data.</text>
</comment>
<gene>
    <name evidence="7" type="primary">gltX</name>
    <name evidence="10" type="ORF">IAC79_02090</name>
</gene>
<keyword evidence="5 7" id="KW-0648">Protein biosynthesis</keyword>
<dbReference type="InterPro" id="IPR014729">
    <property type="entry name" value="Rossmann-like_a/b/a_fold"/>
</dbReference>
<dbReference type="InterPro" id="IPR000924">
    <property type="entry name" value="Glu/Gln-tRNA-synth"/>
</dbReference>
<reference evidence="10" key="2">
    <citation type="journal article" date="2021" name="PeerJ">
        <title>Extensive microbial diversity within the chicken gut microbiome revealed by metagenomics and culture.</title>
        <authorList>
            <person name="Gilroy R."/>
            <person name="Ravi A."/>
            <person name="Getino M."/>
            <person name="Pursley I."/>
            <person name="Horton D.L."/>
            <person name="Alikhan N.F."/>
            <person name="Baker D."/>
            <person name="Gharbi K."/>
            <person name="Hall N."/>
            <person name="Watson M."/>
            <person name="Adriaenssens E.M."/>
            <person name="Foster-Nyarko E."/>
            <person name="Jarju S."/>
            <person name="Secka A."/>
            <person name="Antonio M."/>
            <person name="Oren A."/>
            <person name="Chaudhuri R.R."/>
            <person name="La Ragione R."/>
            <person name="Hildebrand F."/>
            <person name="Pallen M.J."/>
        </authorList>
    </citation>
    <scope>NUCLEOTIDE SEQUENCE</scope>
    <source>
        <strain evidence="10">35461</strain>
    </source>
</reference>
<evidence type="ECO:0000256" key="3">
    <source>
        <dbReference type="ARBA" id="ARBA00022741"/>
    </source>
</evidence>
<dbReference type="EMBL" id="DVOR01000065">
    <property type="protein sequence ID" value="HIV08891.1"/>
    <property type="molecule type" value="Genomic_DNA"/>
</dbReference>
<dbReference type="GO" id="GO:0000049">
    <property type="term" value="F:tRNA binding"/>
    <property type="evidence" value="ECO:0007669"/>
    <property type="project" value="InterPro"/>
</dbReference>
<dbReference type="InterPro" id="IPR020751">
    <property type="entry name" value="aa-tRNA-synth_I_codon-bd_sub2"/>
</dbReference>
<dbReference type="InterPro" id="IPR049940">
    <property type="entry name" value="GluQ/Sye"/>
</dbReference>
<dbReference type="InterPro" id="IPR020058">
    <property type="entry name" value="Glu/Gln-tRNA-synth_Ib_cat-dom"/>
</dbReference>
<dbReference type="Pfam" id="PF19269">
    <property type="entry name" value="Anticodon_2"/>
    <property type="match status" value="1"/>
</dbReference>
<feature type="short sequence motif" description="'HIGH' region" evidence="7">
    <location>
        <begin position="11"/>
        <end position="21"/>
    </location>
</feature>